<evidence type="ECO:0000256" key="8">
    <source>
        <dbReference type="SAM" id="SignalP"/>
    </source>
</evidence>
<dbReference type="InterPro" id="IPR001314">
    <property type="entry name" value="Peptidase_S1A"/>
</dbReference>
<dbReference type="PROSITE" id="PS50240">
    <property type="entry name" value="TRYPSIN_DOM"/>
    <property type="match status" value="1"/>
</dbReference>
<dbReference type="GO" id="GO:0006508">
    <property type="term" value="P:proteolysis"/>
    <property type="evidence" value="ECO:0007669"/>
    <property type="project" value="UniProtKB-KW"/>
</dbReference>
<keyword evidence="2" id="KW-0964">Secreted</keyword>
<dbReference type="InterPro" id="IPR009003">
    <property type="entry name" value="Peptidase_S1_PA"/>
</dbReference>
<proteinExistence type="predicted"/>
<comment type="subcellular location">
    <subcellularLocation>
        <location evidence="1">Secreted</location>
    </subcellularLocation>
</comment>
<dbReference type="FunFam" id="2.40.10.10:FF:000068">
    <property type="entry name" value="transmembrane protease serine 2"/>
    <property type="match status" value="1"/>
</dbReference>
<dbReference type="InterPro" id="IPR033116">
    <property type="entry name" value="TRYPSIN_SER"/>
</dbReference>
<gene>
    <name evidence="10" type="ORF">KR093_007399</name>
</gene>
<evidence type="ECO:0000256" key="1">
    <source>
        <dbReference type="ARBA" id="ARBA00004613"/>
    </source>
</evidence>
<protein>
    <recommendedName>
        <fullName evidence="9">Peptidase S1 domain-containing protein</fullName>
    </recommendedName>
</protein>
<dbReference type="InterPro" id="IPR050127">
    <property type="entry name" value="Serine_Proteases_S1"/>
</dbReference>
<sequence>LCSKSSKPVNMKVLVTIALVIASASASPLDDLKWDNPDTGIFRGHDAKSGQFPFQVRLYIFKNNGGTYLCGGTLISNSWVLTAAHCFGNVTTINVGLGSILKSKPEIQFNVSHTNVITHPNFRLDSCINDIALIRIPRVNYIDSKIQRVQLPTMQASHKSYTGNSAYAVGWGDTLNNTNPEPEKLQYTELKVISFKDCRRSWPNITPSQICVSTLYSSTCCGDSGGPLIDKDSKVLIGVTSFGHASGLDKGIPAVFTRVTSFLMWINSHINITL</sequence>
<evidence type="ECO:0000256" key="5">
    <source>
        <dbReference type="ARBA" id="ARBA00022825"/>
    </source>
</evidence>
<evidence type="ECO:0000256" key="4">
    <source>
        <dbReference type="ARBA" id="ARBA00022801"/>
    </source>
</evidence>
<keyword evidence="11" id="KW-1185">Reference proteome</keyword>
<keyword evidence="5 7" id="KW-0720">Serine protease</keyword>
<evidence type="ECO:0000313" key="10">
    <source>
        <dbReference type="EMBL" id="KAH8365924.1"/>
    </source>
</evidence>
<comment type="caution">
    <text evidence="10">The sequence shown here is derived from an EMBL/GenBank/DDBJ whole genome shotgun (WGS) entry which is preliminary data.</text>
</comment>
<organism evidence="10 11">
    <name type="scientific">Drosophila rubida</name>
    <dbReference type="NCBI Taxonomy" id="30044"/>
    <lineage>
        <taxon>Eukaryota</taxon>
        <taxon>Metazoa</taxon>
        <taxon>Ecdysozoa</taxon>
        <taxon>Arthropoda</taxon>
        <taxon>Hexapoda</taxon>
        <taxon>Insecta</taxon>
        <taxon>Pterygota</taxon>
        <taxon>Neoptera</taxon>
        <taxon>Endopterygota</taxon>
        <taxon>Diptera</taxon>
        <taxon>Brachycera</taxon>
        <taxon>Muscomorpha</taxon>
        <taxon>Ephydroidea</taxon>
        <taxon>Drosophilidae</taxon>
        <taxon>Drosophila</taxon>
    </lineage>
</organism>
<dbReference type="InterPro" id="IPR043504">
    <property type="entry name" value="Peptidase_S1_PA_chymotrypsin"/>
</dbReference>
<dbReference type="GO" id="GO:0005615">
    <property type="term" value="C:extracellular space"/>
    <property type="evidence" value="ECO:0007669"/>
    <property type="project" value="TreeGrafter"/>
</dbReference>
<evidence type="ECO:0000259" key="9">
    <source>
        <dbReference type="PROSITE" id="PS50240"/>
    </source>
</evidence>
<evidence type="ECO:0000256" key="2">
    <source>
        <dbReference type="ARBA" id="ARBA00022525"/>
    </source>
</evidence>
<keyword evidence="3 7" id="KW-0645">Protease</keyword>
<dbReference type="SMART" id="SM00020">
    <property type="entry name" value="Tryp_SPc"/>
    <property type="match status" value="1"/>
</dbReference>
<name>A0AAD4JWV3_9MUSC</name>
<reference evidence="10" key="1">
    <citation type="journal article" date="2021" name="Mol. Ecol. Resour.">
        <title>Phylogenomic analyses of the genus Drosophila reveals genomic signals of climate adaptation.</title>
        <authorList>
            <person name="Li F."/>
            <person name="Rane R.V."/>
            <person name="Luria V."/>
            <person name="Xiong Z."/>
            <person name="Chen J."/>
            <person name="Li Z."/>
            <person name="Catullo R.A."/>
            <person name="Griffin P.C."/>
            <person name="Schiffer M."/>
            <person name="Pearce S."/>
            <person name="Lee S.F."/>
            <person name="McElroy K."/>
            <person name="Stocker A."/>
            <person name="Shirriffs J."/>
            <person name="Cockerell F."/>
            <person name="Coppin C."/>
            <person name="Sgro C.M."/>
            <person name="Karger A."/>
            <person name="Cain J.W."/>
            <person name="Weber J.A."/>
            <person name="Santpere G."/>
            <person name="Kirschner M.W."/>
            <person name="Hoffmann A.A."/>
            <person name="Oakeshott J.G."/>
            <person name="Zhang G."/>
        </authorList>
    </citation>
    <scope>NUCLEOTIDE SEQUENCE</scope>
    <source>
        <strain evidence="10">BGI-SZ-2011g</strain>
    </source>
</reference>
<dbReference type="InterPro" id="IPR001254">
    <property type="entry name" value="Trypsin_dom"/>
</dbReference>
<dbReference type="PROSITE" id="PS00135">
    <property type="entry name" value="TRYPSIN_SER"/>
    <property type="match status" value="1"/>
</dbReference>
<dbReference type="PANTHER" id="PTHR24264:SF65">
    <property type="entry name" value="SRCR DOMAIN-CONTAINING PROTEIN"/>
    <property type="match status" value="1"/>
</dbReference>
<dbReference type="AlphaFoldDB" id="A0AAD4JWV3"/>
<dbReference type="PANTHER" id="PTHR24264">
    <property type="entry name" value="TRYPSIN-RELATED"/>
    <property type="match status" value="1"/>
</dbReference>
<dbReference type="EMBL" id="JAJJHW010002774">
    <property type="protein sequence ID" value="KAH8365924.1"/>
    <property type="molecule type" value="Genomic_DNA"/>
</dbReference>
<dbReference type="PROSITE" id="PS00134">
    <property type="entry name" value="TRYPSIN_HIS"/>
    <property type="match status" value="1"/>
</dbReference>
<dbReference type="InterPro" id="IPR018114">
    <property type="entry name" value="TRYPSIN_HIS"/>
</dbReference>
<dbReference type="SUPFAM" id="SSF50494">
    <property type="entry name" value="Trypsin-like serine proteases"/>
    <property type="match status" value="1"/>
</dbReference>
<feature type="signal peptide" evidence="8">
    <location>
        <begin position="1"/>
        <end position="26"/>
    </location>
</feature>
<keyword evidence="6" id="KW-1015">Disulfide bond</keyword>
<dbReference type="Proteomes" id="UP001200034">
    <property type="component" value="Unassembled WGS sequence"/>
</dbReference>
<evidence type="ECO:0000256" key="6">
    <source>
        <dbReference type="ARBA" id="ARBA00023157"/>
    </source>
</evidence>
<dbReference type="CDD" id="cd00190">
    <property type="entry name" value="Tryp_SPc"/>
    <property type="match status" value="1"/>
</dbReference>
<dbReference type="GO" id="GO:0004252">
    <property type="term" value="F:serine-type endopeptidase activity"/>
    <property type="evidence" value="ECO:0007669"/>
    <property type="project" value="InterPro"/>
</dbReference>
<feature type="non-terminal residue" evidence="10">
    <location>
        <position position="274"/>
    </location>
</feature>
<evidence type="ECO:0000256" key="3">
    <source>
        <dbReference type="ARBA" id="ARBA00022670"/>
    </source>
</evidence>
<feature type="chain" id="PRO_5042223395" description="Peptidase S1 domain-containing protein" evidence="8">
    <location>
        <begin position="27"/>
        <end position="274"/>
    </location>
</feature>
<dbReference type="Pfam" id="PF00089">
    <property type="entry name" value="Trypsin"/>
    <property type="match status" value="1"/>
</dbReference>
<keyword evidence="8" id="KW-0732">Signal</keyword>
<dbReference type="PRINTS" id="PR00722">
    <property type="entry name" value="CHYMOTRYPSIN"/>
</dbReference>
<accession>A0AAD4JWV3</accession>
<evidence type="ECO:0000256" key="7">
    <source>
        <dbReference type="RuleBase" id="RU363034"/>
    </source>
</evidence>
<evidence type="ECO:0000313" key="11">
    <source>
        <dbReference type="Proteomes" id="UP001200034"/>
    </source>
</evidence>
<keyword evidence="4 7" id="KW-0378">Hydrolase</keyword>
<feature type="domain" description="Peptidase S1" evidence="9">
    <location>
        <begin position="41"/>
        <end position="271"/>
    </location>
</feature>
<dbReference type="Gene3D" id="2.40.10.10">
    <property type="entry name" value="Trypsin-like serine proteases"/>
    <property type="match status" value="2"/>
</dbReference>